<reference evidence="2 3" key="1">
    <citation type="submission" date="2020-10" db="EMBL/GenBank/DDBJ databases">
        <title>Myceligenerans pegani sp. nov., an endophytic actinomycete isolated from Peganum harmala L. in Xinjiang, China.</title>
        <authorList>
            <person name="Xin L."/>
        </authorList>
    </citation>
    <scope>NUCLEOTIDE SEQUENCE [LARGE SCALE GENOMIC DNA]</scope>
    <source>
        <strain evidence="2 3">TRM65318</strain>
    </source>
</reference>
<evidence type="ECO:0000313" key="3">
    <source>
        <dbReference type="Proteomes" id="UP000625527"/>
    </source>
</evidence>
<evidence type="ECO:0000313" key="2">
    <source>
        <dbReference type="EMBL" id="MBE1877452.1"/>
    </source>
</evidence>
<dbReference type="NCBIfam" id="TIGR01868">
    <property type="entry name" value="casD_Cas5e"/>
    <property type="match status" value="1"/>
</dbReference>
<protein>
    <submittedName>
        <fullName evidence="2">Type I-E CRISPR-associated protein Cas5/CasD</fullName>
    </submittedName>
</protein>
<dbReference type="Gene3D" id="3.30.70.2660">
    <property type="match status" value="1"/>
</dbReference>
<dbReference type="Proteomes" id="UP000625527">
    <property type="component" value="Unassembled WGS sequence"/>
</dbReference>
<accession>A0ABR9N1B6</accession>
<name>A0ABR9N1B6_9MICO</name>
<dbReference type="EMBL" id="JADAQT010000102">
    <property type="protein sequence ID" value="MBE1877452.1"/>
    <property type="molecule type" value="Genomic_DNA"/>
</dbReference>
<dbReference type="NCBIfam" id="TIGR02593">
    <property type="entry name" value="CRISPR_cas5"/>
    <property type="match status" value="1"/>
</dbReference>
<dbReference type="Pfam" id="PF09704">
    <property type="entry name" value="Cas_Cas5d"/>
    <property type="match status" value="1"/>
</dbReference>
<dbReference type="InterPro" id="IPR010147">
    <property type="entry name" value="CRISPR-assoc_prot_CasD"/>
</dbReference>
<comment type="caution">
    <text evidence="2">The sequence shown here is derived from an EMBL/GenBank/DDBJ whole genome shotgun (WGS) entry which is preliminary data.</text>
</comment>
<dbReference type="InterPro" id="IPR013422">
    <property type="entry name" value="CRISPR-assoc_prot_Cas5_N"/>
</dbReference>
<sequence>MSVLLLRLAGPLQSWGVTSRFTRRTTETAPSRSGVLGMIAAAQGRRRTDPLTDLLDLRFAVRVDQPGHLERDFQTARSLDGSKAHPLSHRYYLADAVFVAGIEGDPELIAGIEHALRRPAFPLYLGRRSCPPTVPLVLGIREGNLYDELAREPWQAADWWKRKQRGQVRDLDLLADVGVIPQQPGQIREEPIRQRDVPVSFDPTMRQYGWREIERTTVPPPGEATNTPIEHDAMALLEAD</sequence>
<dbReference type="CDD" id="cd09645">
    <property type="entry name" value="Cas5_I-E"/>
    <property type="match status" value="1"/>
</dbReference>
<dbReference type="InterPro" id="IPR021124">
    <property type="entry name" value="CRISPR-assoc_prot_Cas5"/>
</dbReference>
<dbReference type="RefSeq" id="WP_192864007.1">
    <property type="nucleotide sequence ID" value="NZ_JADAQT010000102.1"/>
</dbReference>
<keyword evidence="3" id="KW-1185">Reference proteome</keyword>
<organism evidence="2 3">
    <name type="scientific">Myceligenerans pegani</name>
    <dbReference type="NCBI Taxonomy" id="2776917"/>
    <lineage>
        <taxon>Bacteria</taxon>
        <taxon>Bacillati</taxon>
        <taxon>Actinomycetota</taxon>
        <taxon>Actinomycetes</taxon>
        <taxon>Micrococcales</taxon>
        <taxon>Promicromonosporaceae</taxon>
        <taxon>Myceligenerans</taxon>
    </lineage>
</organism>
<gene>
    <name evidence="2" type="primary">cas5e</name>
    <name evidence="2" type="ORF">IHE71_17325</name>
</gene>
<proteinExistence type="predicted"/>
<evidence type="ECO:0000256" key="1">
    <source>
        <dbReference type="ARBA" id="ARBA00023118"/>
    </source>
</evidence>
<keyword evidence="1" id="KW-0051">Antiviral defense</keyword>